<accession>A0ABQ3ZIZ8</accession>
<dbReference type="InterPro" id="IPR021373">
    <property type="entry name" value="DUF2993"/>
</dbReference>
<evidence type="ECO:0000313" key="2">
    <source>
        <dbReference type="EMBL" id="GIE18560.1"/>
    </source>
</evidence>
<proteinExistence type="predicted"/>
<feature type="region of interest" description="Disordered" evidence="1">
    <location>
        <begin position="123"/>
        <end position="169"/>
    </location>
</feature>
<dbReference type="Pfam" id="PF11209">
    <property type="entry name" value="LmeA"/>
    <property type="match status" value="1"/>
</dbReference>
<sequence length="315" mass="31522">MTRKRTVILAVVSAAIAGLPLLGDRISQSVAEHRIADRLQCAAGLNSPPDVSLGGFPFLTQLATRTLTHATISADNVTAGPLTLTHLSAEAEHLKLATPVTARALSLDATIGYATLSSLMTKAGTSSGSGGPGSPGSPGSLLGGLLGGATQPDPGSAGSPVSSLPGLPAGANPLADATISGDNSGRLVINAKVPMQGRTMPISVYADLALADGNLTVQPAEVEISAFGLRVPAERLGELGKPRTLPLPALPGGLAFQSIEARPDGLRLVVSGRNITLNPGATPTTTNASSNPASSNTVADLLKALTTTGSCRQAT</sequence>
<keyword evidence="3" id="KW-1185">Reference proteome</keyword>
<name>A0ABQ3ZIZ8_9ACTN</name>
<comment type="caution">
    <text evidence="2">The sequence shown here is derived from an EMBL/GenBank/DDBJ whole genome shotgun (WGS) entry which is preliminary data.</text>
</comment>
<reference evidence="2 3" key="1">
    <citation type="submission" date="2021-01" db="EMBL/GenBank/DDBJ databases">
        <title>Whole genome shotgun sequence of Actinoplanes humidus NBRC 14915.</title>
        <authorList>
            <person name="Komaki H."/>
            <person name="Tamura T."/>
        </authorList>
    </citation>
    <scope>NUCLEOTIDE SEQUENCE [LARGE SCALE GENOMIC DNA]</scope>
    <source>
        <strain evidence="2 3">NBRC 14915</strain>
    </source>
</reference>
<evidence type="ECO:0000256" key="1">
    <source>
        <dbReference type="SAM" id="MobiDB-lite"/>
    </source>
</evidence>
<organism evidence="2 3">
    <name type="scientific">Winogradskya humida</name>
    <dbReference type="NCBI Taxonomy" id="113566"/>
    <lineage>
        <taxon>Bacteria</taxon>
        <taxon>Bacillati</taxon>
        <taxon>Actinomycetota</taxon>
        <taxon>Actinomycetes</taxon>
        <taxon>Micromonosporales</taxon>
        <taxon>Micromonosporaceae</taxon>
        <taxon>Winogradskya</taxon>
    </lineage>
</organism>
<dbReference type="RefSeq" id="WP_203835821.1">
    <property type="nucleotide sequence ID" value="NZ_BAAATV010000003.1"/>
</dbReference>
<feature type="compositionally biased region" description="Gly residues" evidence="1">
    <location>
        <begin position="127"/>
        <end position="147"/>
    </location>
</feature>
<dbReference type="Proteomes" id="UP000603200">
    <property type="component" value="Unassembled WGS sequence"/>
</dbReference>
<evidence type="ECO:0008006" key="4">
    <source>
        <dbReference type="Google" id="ProtNLM"/>
    </source>
</evidence>
<evidence type="ECO:0000313" key="3">
    <source>
        <dbReference type="Proteomes" id="UP000603200"/>
    </source>
</evidence>
<dbReference type="EMBL" id="BOMN01000021">
    <property type="protein sequence ID" value="GIE18560.1"/>
    <property type="molecule type" value="Genomic_DNA"/>
</dbReference>
<protein>
    <recommendedName>
        <fullName evidence="4">DUF2993 domain-containing protein</fullName>
    </recommendedName>
</protein>
<gene>
    <name evidence="2" type="ORF">Ahu01nite_016620</name>
</gene>